<organism evidence="1 2">
    <name type="scientific">Trichuris trichiura</name>
    <name type="common">Whipworm</name>
    <name type="synonym">Trichocephalus trichiurus</name>
    <dbReference type="NCBI Taxonomy" id="36087"/>
    <lineage>
        <taxon>Eukaryota</taxon>
        <taxon>Metazoa</taxon>
        <taxon>Ecdysozoa</taxon>
        <taxon>Nematoda</taxon>
        <taxon>Enoplea</taxon>
        <taxon>Dorylaimia</taxon>
        <taxon>Trichinellida</taxon>
        <taxon>Trichuridae</taxon>
        <taxon>Trichuris</taxon>
    </lineage>
</organism>
<name>A0A077ZEU6_TRITR</name>
<dbReference type="STRING" id="36087.A0A077ZEU6"/>
<evidence type="ECO:0000313" key="1">
    <source>
        <dbReference type="EMBL" id="CDW58922.1"/>
    </source>
</evidence>
<evidence type="ECO:0008006" key="3">
    <source>
        <dbReference type="Google" id="ProtNLM"/>
    </source>
</evidence>
<reference evidence="1" key="2">
    <citation type="submission" date="2014-03" db="EMBL/GenBank/DDBJ databases">
        <title>The whipworm genome and dual-species transcriptomics of an intimate host-pathogen interaction.</title>
        <authorList>
            <person name="Foth B.J."/>
            <person name="Tsai I.J."/>
            <person name="Reid A.J."/>
            <person name="Bancroft A.J."/>
            <person name="Nichol S."/>
            <person name="Tracey A."/>
            <person name="Holroyd N."/>
            <person name="Cotton J.A."/>
            <person name="Stanley E.J."/>
            <person name="Zarowiecki M."/>
            <person name="Liu J.Z."/>
            <person name="Huckvale T."/>
            <person name="Cooper P.J."/>
            <person name="Grencis R.K."/>
            <person name="Berriman M."/>
        </authorList>
    </citation>
    <scope>NUCLEOTIDE SEQUENCE [LARGE SCALE GENOMIC DNA]</scope>
</reference>
<sequence length="148" mass="16743">MRQYFNPAPSEIVERFHFYKRDQRTNESIADFVAELRRLSEHCNLGSGIDTALRDRLVCSIADEALERWLLVEQVGTFDVALKEALATETARPQALETRTGGGTEDMQNVRMKLRQQKSIDKVTGSGQRTEFSAKCYRCGKGHDAQAC</sequence>
<evidence type="ECO:0000313" key="2">
    <source>
        <dbReference type="Proteomes" id="UP000030665"/>
    </source>
</evidence>
<dbReference type="EMBL" id="HG806450">
    <property type="protein sequence ID" value="CDW58922.1"/>
    <property type="molecule type" value="Genomic_DNA"/>
</dbReference>
<dbReference type="PANTHER" id="PTHR33198">
    <property type="entry name" value="ANK_REP_REGION DOMAIN-CONTAINING PROTEIN-RELATED"/>
    <property type="match status" value="1"/>
</dbReference>
<dbReference type="AlphaFoldDB" id="A0A077ZEU6"/>
<reference evidence="1" key="1">
    <citation type="submission" date="2014-01" db="EMBL/GenBank/DDBJ databases">
        <authorList>
            <person name="Aslett M."/>
        </authorList>
    </citation>
    <scope>NUCLEOTIDE SEQUENCE</scope>
</reference>
<keyword evidence="2" id="KW-1185">Reference proteome</keyword>
<dbReference type="OrthoDB" id="5917440at2759"/>
<protein>
    <recommendedName>
        <fullName evidence="3">Retrotransposon gag domain-containing protein</fullName>
    </recommendedName>
</protein>
<proteinExistence type="predicted"/>
<dbReference type="PANTHER" id="PTHR33198:SF19">
    <property type="entry name" value="CCHC-TYPE DOMAIN-CONTAINING PROTEIN"/>
    <property type="match status" value="1"/>
</dbReference>
<dbReference type="Proteomes" id="UP000030665">
    <property type="component" value="Unassembled WGS sequence"/>
</dbReference>
<gene>
    <name evidence="1" type="ORF">TTRE_0000724801</name>
</gene>
<accession>A0A077ZEU6</accession>